<feature type="transmembrane region" description="Helical" evidence="1">
    <location>
        <begin position="20"/>
        <end position="40"/>
    </location>
</feature>
<reference evidence="2 3" key="1">
    <citation type="submission" date="2014-04" db="EMBL/GenBank/DDBJ databases">
        <title>Evolutionary Origins and Diversification of the Mycorrhizal Mutualists.</title>
        <authorList>
            <consortium name="DOE Joint Genome Institute"/>
            <consortium name="Mycorrhizal Genomics Consortium"/>
            <person name="Kohler A."/>
            <person name="Kuo A."/>
            <person name="Nagy L.G."/>
            <person name="Floudas D."/>
            <person name="Copeland A."/>
            <person name="Barry K.W."/>
            <person name="Cichocki N."/>
            <person name="Veneault-Fourrey C."/>
            <person name="LaButti K."/>
            <person name="Lindquist E.A."/>
            <person name="Lipzen A."/>
            <person name="Lundell T."/>
            <person name="Morin E."/>
            <person name="Murat C."/>
            <person name="Riley R."/>
            <person name="Ohm R."/>
            <person name="Sun H."/>
            <person name="Tunlid A."/>
            <person name="Henrissat B."/>
            <person name="Grigoriev I.V."/>
            <person name="Hibbett D.S."/>
            <person name="Martin F."/>
        </authorList>
    </citation>
    <scope>NUCLEOTIDE SEQUENCE [LARGE SCALE GENOMIC DNA]</scope>
    <source>
        <strain evidence="2 3">Koide BX008</strain>
    </source>
</reference>
<dbReference type="HOGENOM" id="CLU_2557803_0_0_1"/>
<name>A0A0C2X7R2_AMAMK</name>
<keyword evidence="1" id="KW-1133">Transmembrane helix</keyword>
<dbReference type="AlphaFoldDB" id="A0A0C2X7R2"/>
<sequence>MSYWQSNIPYWASANYVPAAVISSLLTFNLFQHTTSSALLTRDPRAKRRGAVAERLAFRMPTSQLAYTRTIAQRKATDGIQY</sequence>
<evidence type="ECO:0000256" key="1">
    <source>
        <dbReference type="SAM" id="Phobius"/>
    </source>
</evidence>
<evidence type="ECO:0000313" key="2">
    <source>
        <dbReference type="EMBL" id="KIL65346.1"/>
    </source>
</evidence>
<protein>
    <submittedName>
        <fullName evidence="2">Uncharacterized protein</fullName>
    </submittedName>
</protein>
<keyword evidence="3" id="KW-1185">Reference proteome</keyword>
<accession>A0A0C2X7R2</accession>
<evidence type="ECO:0000313" key="3">
    <source>
        <dbReference type="Proteomes" id="UP000054549"/>
    </source>
</evidence>
<dbReference type="InParanoid" id="A0A0C2X7R2"/>
<keyword evidence="1" id="KW-0472">Membrane</keyword>
<dbReference type="Proteomes" id="UP000054549">
    <property type="component" value="Unassembled WGS sequence"/>
</dbReference>
<proteinExistence type="predicted"/>
<dbReference type="EMBL" id="KN818243">
    <property type="protein sequence ID" value="KIL65346.1"/>
    <property type="molecule type" value="Genomic_DNA"/>
</dbReference>
<gene>
    <name evidence="2" type="ORF">M378DRAFT_162292</name>
</gene>
<keyword evidence="1" id="KW-0812">Transmembrane</keyword>
<organism evidence="2 3">
    <name type="scientific">Amanita muscaria (strain Koide BX008)</name>
    <dbReference type="NCBI Taxonomy" id="946122"/>
    <lineage>
        <taxon>Eukaryota</taxon>
        <taxon>Fungi</taxon>
        <taxon>Dikarya</taxon>
        <taxon>Basidiomycota</taxon>
        <taxon>Agaricomycotina</taxon>
        <taxon>Agaricomycetes</taxon>
        <taxon>Agaricomycetidae</taxon>
        <taxon>Agaricales</taxon>
        <taxon>Pluteineae</taxon>
        <taxon>Amanitaceae</taxon>
        <taxon>Amanita</taxon>
    </lineage>
</organism>